<keyword evidence="2" id="KW-1185">Reference proteome</keyword>
<reference evidence="2" key="1">
    <citation type="journal article" date="2014" name="Nat. Genet.">
        <title>Genome of the human hookworm Necator americanus.</title>
        <authorList>
            <person name="Tang Y.T."/>
            <person name="Gao X."/>
            <person name="Rosa B.A."/>
            <person name="Abubucker S."/>
            <person name="Hallsworth-Pepin K."/>
            <person name="Martin J."/>
            <person name="Tyagi R."/>
            <person name="Heizer E."/>
            <person name="Zhang X."/>
            <person name="Bhonagiri-Palsikar V."/>
            <person name="Minx P."/>
            <person name="Warren W.C."/>
            <person name="Wang Q."/>
            <person name="Zhan B."/>
            <person name="Hotez P.J."/>
            <person name="Sternberg P.W."/>
            <person name="Dougall A."/>
            <person name="Gaze S.T."/>
            <person name="Mulvenna J."/>
            <person name="Sotillo J."/>
            <person name="Ranganathan S."/>
            <person name="Rabelo E.M."/>
            <person name="Wilson R.K."/>
            <person name="Felgner P.L."/>
            <person name="Bethony J."/>
            <person name="Hawdon J.M."/>
            <person name="Gasser R.B."/>
            <person name="Loukas A."/>
            <person name="Mitreva M."/>
        </authorList>
    </citation>
    <scope>NUCLEOTIDE SEQUENCE [LARGE SCALE GENOMIC DNA]</scope>
</reference>
<dbReference type="EMBL" id="KI660249">
    <property type="protein sequence ID" value="ETN76109.1"/>
    <property type="molecule type" value="Genomic_DNA"/>
</dbReference>
<dbReference type="AlphaFoldDB" id="W2T3H1"/>
<organism evidence="1 2">
    <name type="scientific">Necator americanus</name>
    <name type="common">Human hookworm</name>
    <dbReference type="NCBI Taxonomy" id="51031"/>
    <lineage>
        <taxon>Eukaryota</taxon>
        <taxon>Metazoa</taxon>
        <taxon>Ecdysozoa</taxon>
        <taxon>Nematoda</taxon>
        <taxon>Chromadorea</taxon>
        <taxon>Rhabditida</taxon>
        <taxon>Rhabditina</taxon>
        <taxon>Rhabditomorpha</taxon>
        <taxon>Strongyloidea</taxon>
        <taxon>Ancylostomatidae</taxon>
        <taxon>Bunostominae</taxon>
        <taxon>Necator</taxon>
    </lineage>
</organism>
<accession>W2T3H1</accession>
<proteinExistence type="predicted"/>
<protein>
    <submittedName>
        <fullName evidence="1">Uncharacterized protein</fullName>
    </submittedName>
</protein>
<evidence type="ECO:0000313" key="2">
    <source>
        <dbReference type="Proteomes" id="UP000053676"/>
    </source>
</evidence>
<dbReference type="KEGG" id="nai:NECAME_11912"/>
<sequence length="67" mass="6887">MTYVCPNIRYPPRKGEQRAEGRRVGCGFPPVGGGGYPVAPPPPPPSYAAPPPSYVAPPSYGGGAYVG</sequence>
<name>W2T3H1_NECAM</name>
<dbReference type="Proteomes" id="UP000053676">
    <property type="component" value="Unassembled WGS sequence"/>
</dbReference>
<gene>
    <name evidence="1" type="ORF">NECAME_11912</name>
</gene>
<evidence type="ECO:0000313" key="1">
    <source>
        <dbReference type="EMBL" id="ETN76109.1"/>
    </source>
</evidence>